<keyword evidence="3" id="KW-1185">Reference proteome</keyword>
<sequence>MSQSQFLSQTQFGSQSQAKNSTWASLPLVKFSYVKYQSTRSCPAWTHLHQDKDLRLDIQIFCSDEQGILGRQVIMEVFTKDTLLESQSLSGLVQLSQSDPSMVAVVEMSPRIAMRYAKDPDMVWKCEIRFSSDADFKHITSAMKDLGLPVEQHKPRLLPLTSPAPSNLVTATPMLSTTPALPAGSFHIPHARPSSTSTLPLVASGLARLPPVTSFKVPERPATAEISRQIPSTIQSFSRALESGPRSIPLPTRSETHVTPFHGPAKPLYSLQLERESQGHQLSQSISQETKYDVTSSQARPSAFLHQLQTQQMNDGEGSASRPRLLSFSRSPFFEAAQNTPSKSNDDSQDPFSTSEPHPSRIHSTFDNMVAPPRRELPFERPSSTPASVQDFTIPPRRDLPFSRPEPTSRPSSALDLPPLPKPTPVVISKQATDNAKTTGTVKAAPVKRVAQRKAPIAKDVRESSSKAVSPLKSLTFETTIEPPMMREDEPSPLAAKSAAASRPASAASGLVSKAIIPPKKRVATPNLPLPSAKRPKMDIMPADDSVPETDPAPSAPTTHESYLNDLDAFVASHMARPAPKELRQMPGYAEADTDRRHAMLDDFICQNLQDPDFLKLCDDMDNAWRRIGLGH</sequence>
<feature type="compositionally biased region" description="Polar residues" evidence="1">
    <location>
        <begin position="279"/>
        <end position="299"/>
    </location>
</feature>
<feature type="compositionally biased region" description="Polar residues" evidence="1">
    <location>
        <begin position="382"/>
        <end position="391"/>
    </location>
</feature>
<proteinExistence type="predicted"/>
<evidence type="ECO:0000256" key="1">
    <source>
        <dbReference type="SAM" id="MobiDB-lite"/>
    </source>
</evidence>
<evidence type="ECO:0000313" key="2">
    <source>
        <dbReference type="EMBL" id="KAL2069517.1"/>
    </source>
</evidence>
<dbReference type="Proteomes" id="UP001595075">
    <property type="component" value="Unassembled WGS sequence"/>
</dbReference>
<evidence type="ECO:0000313" key="3">
    <source>
        <dbReference type="Proteomes" id="UP001595075"/>
    </source>
</evidence>
<dbReference type="EMBL" id="JAZHXI010000007">
    <property type="protein sequence ID" value="KAL2069517.1"/>
    <property type="molecule type" value="Genomic_DNA"/>
</dbReference>
<feature type="compositionally biased region" description="Polar residues" evidence="1">
    <location>
        <begin position="350"/>
        <end position="367"/>
    </location>
</feature>
<feature type="region of interest" description="Disordered" evidence="1">
    <location>
        <begin position="241"/>
        <end position="299"/>
    </location>
</feature>
<protein>
    <submittedName>
        <fullName evidence="2">Uncharacterized protein</fullName>
    </submittedName>
</protein>
<accession>A0ABR4CHS3</accession>
<dbReference type="InterPro" id="IPR004354">
    <property type="entry name" value="Meiotic_Rec114"/>
</dbReference>
<dbReference type="Pfam" id="PF03525">
    <property type="entry name" value="Meiotic_rec114"/>
    <property type="match status" value="1"/>
</dbReference>
<feature type="region of interest" description="Disordered" evidence="1">
    <location>
        <begin position="336"/>
        <end position="422"/>
    </location>
</feature>
<comment type="caution">
    <text evidence="2">The sequence shown here is derived from an EMBL/GenBank/DDBJ whole genome shotgun (WGS) entry which is preliminary data.</text>
</comment>
<gene>
    <name evidence="2" type="ORF">VTL71DRAFT_14196</name>
</gene>
<name>A0ABR4CHS3_9HELO</name>
<organism evidence="2 3">
    <name type="scientific">Oculimacula yallundae</name>
    <dbReference type="NCBI Taxonomy" id="86028"/>
    <lineage>
        <taxon>Eukaryota</taxon>
        <taxon>Fungi</taxon>
        <taxon>Dikarya</taxon>
        <taxon>Ascomycota</taxon>
        <taxon>Pezizomycotina</taxon>
        <taxon>Leotiomycetes</taxon>
        <taxon>Helotiales</taxon>
        <taxon>Ploettnerulaceae</taxon>
        <taxon>Oculimacula</taxon>
    </lineage>
</organism>
<feature type="region of interest" description="Disordered" evidence="1">
    <location>
        <begin position="523"/>
        <end position="561"/>
    </location>
</feature>
<reference evidence="2 3" key="1">
    <citation type="journal article" date="2024" name="Commun. Biol.">
        <title>Comparative genomic analysis of thermophilic fungi reveals convergent evolutionary adaptations and gene losses.</title>
        <authorList>
            <person name="Steindorff A.S."/>
            <person name="Aguilar-Pontes M.V."/>
            <person name="Robinson A.J."/>
            <person name="Andreopoulos B."/>
            <person name="LaButti K."/>
            <person name="Kuo A."/>
            <person name="Mondo S."/>
            <person name="Riley R."/>
            <person name="Otillar R."/>
            <person name="Haridas S."/>
            <person name="Lipzen A."/>
            <person name="Grimwood J."/>
            <person name="Schmutz J."/>
            <person name="Clum A."/>
            <person name="Reid I.D."/>
            <person name="Moisan M.C."/>
            <person name="Butler G."/>
            <person name="Nguyen T.T.M."/>
            <person name="Dewar K."/>
            <person name="Conant G."/>
            <person name="Drula E."/>
            <person name="Henrissat B."/>
            <person name="Hansel C."/>
            <person name="Singer S."/>
            <person name="Hutchinson M.I."/>
            <person name="de Vries R.P."/>
            <person name="Natvig D.O."/>
            <person name="Powell A.J."/>
            <person name="Tsang A."/>
            <person name="Grigoriev I.V."/>
        </authorList>
    </citation>
    <scope>NUCLEOTIDE SEQUENCE [LARGE SCALE GENOMIC DNA]</scope>
    <source>
        <strain evidence="2 3">CBS 494.80</strain>
    </source>
</reference>